<evidence type="ECO:0000313" key="2">
    <source>
        <dbReference type="Proteomes" id="UP001431776"/>
    </source>
</evidence>
<gene>
    <name evidence="1" type="ORF">QJ522_01035</name>
</gene>
<keyword evidence="2" id="KW-1185">Reference proteome</keyword>
<proteinExistence type="predicted"/>
<dbReference type="EMBL" id="JASCXX010000001">
    <property type="protein sequence ID" value="MDI6447610.1"/>
    <property type="molecule type" value="Genomic_DNA"/>
</dbReference>
<protein>
    <submittedName>
        <fullName evidence="1">Uncharacterized protein</fullName>
    </submittedName>
</protein>
<dbReference type="Proteomes" id="UP001431776">
    <property type="component" value="Unassembled WGS sequence"/>
</dbReference>
<accession>A0AAW6TSD9</accession>
<dbReference type="AlphaFoldDB" id="A0AAW6TSD9"/>
<organism evidence="1 2">
    <name type="scientific">Anaerobaca lacustris</name>
    <dbReference type="NCBI Taxonomy" id="3044600"/>
    <lineage>
        <taxon>Bacteria</taxon>
        <taxon>Pseudomonadati</taxon>
        <taxon>Planctomycetota</taxon>
        <taxon>Phycisphaerae</taxon>
        <taxon>Sedimentisphaerales</taxon>
        <taxon>Anaerobacaceae</taxon>
        <taxon>Anaerobaca</taxon>
    </lineage>
</organism>
<reference evidence="1" key="1">
    <citation type="submission" date="2023-05" db="EMBL/GenBank/DDBJ databases">
        <title>Anaerotaeda fermentans gen. nov., sp. nov., a novel anaerobic planctomycete of the new family within the order Sedimentisphaerales isolated from Taman Peninsula, Russia.</title>
        <authorList>
            <person name="Khomyakova M.A."/>
            <person name="Merkel A.Y."/>
            <person name="Slobodkin A.I."/>
        </authorList>
    </citation>
    <scope>NUCLEOTIDE SEQUENCE</scope>
    <source>
        <strain evidence="1">M17dextr</strain>
    </source>
</reference>
<comment type="caution">
    <text evidence="1">The sequence shown here is derived from an EMBL/GenBank/DDBJ whole genome shotgun (WGS) entry which is preliminary data.</text>
</comment>
<name>A0AAW6TSD9_9BACT</name>
<evidence type="ECO:0000313" key="1">
    <source>
        <dbReference type="EMBL" id="MDI6447610.1"/>
    </source>
</evidence>
<sequence length="275" mass="29904">MAILSGLVFGGCGPSPEPVVPIWEQVTVGEIAPKSPDPARQARFLATVNLDVYALDLPAENIDKLDDVWQMLSAKPIQTNSYNAFAGNSFRARIGHIAMWEEVRRLLATAGAQDAGTISLVIGNDEPADLPVANIAPDSTIWFVGTNLARHTVQVGRGLLVLRLREQAVPGARGVRKIIAYPVYTLPMASGIPELRAQSARREFYFASAALAAQMAPGDLLVLAPDSYSGETLSLGGRFFNRPEPVLFFDVETKKPPQRRPSVRIFILVCTRIND</sequence>
<dbReference type="RefSeq" id="WP_349243020.1">
    <property type="nucleotide sequence ID" value="NZ_JASCXX010000001.1"/>
</dbReference>